<evidence type="ECO:0000313" key="2">
    <source>
        <dbReference type="Proteomes" id="UP001597260"/>
    </source>
</evidence>
<evidence type="ECO:0000313" key="1">
    <source>
        <dbReference type="EMBL" id="MFD1326139.1"/>
    </source>
</evidence>
<reference evidence="2" key="1">
    <citation type="journal article" date="2019" name="Int. J. Syst. Evol. Microbiol.">
        <title>The Global Catalogue of Microorganisms (GCM) 10K type strain sequencing project: providing services to taxonomists for standard genome sequencing and annotation.</title>
        <authorList>
            <consortium name="The Broad Institute Genomics Platform"/>
            <consortium name="The Broad Institute Genome Sequencing Center for Infectious Disease"/>
            <person name="Wu L."/>
            <person name="Ma J."/>
        </authorList>
    </citation>
    <scope>NUCLEOTIDE SEQUENCE [LARGE SCALE GENOMIC DNA]</scope>
    <source>
        <strain evidence="2">JCM 31037</strain>
    </source>
</reference>
<dbReference type="RefSeq" id="WP_377579320.1">
    <property type="nucleotide sequence ID" value="NZ_JBHTMP010000123.1"/>
</dbReference>
<comment type="caution">
    <text evidence="1">The sequence shown here is derived from an EMBL/GenBank/DDBJ whole genome shotgun (WGS) entry which is preliminary data.</text>
</comment>
<accession>A0ABW3YNP0</accession>
<protein>
    <submittedName>
        <fullName evidence="1">Uncharacterized protein</fullName>
    </submittedName>
</protein>
<proteinExistence type="predicted"/>
<keyword evidence="2" id="KW-1185">Reference proteome</keyword>
<dbReference type="Proteomes" id="UP001597260">
    <property type="component" value="Unassembled WGS sequence"/>
</dbReference>
<gene>
    <name evidence="1" type="ORF">ACFQ4H_34180</name>
</gene>
<organism evidence="1 2">
    <name type="scientific">Micromonospora sonneratiae</name>
    <dbReference type="NCBI Taxonomy" id="1184706"/>
    <lineage>
        <taxon>Bacteria</taxon>
        <taxon>Bacillati</taxon>
        <taxon>Actinomycetota</taxon>
        <taxon>Actinomycetes</taxon>
        <taxon>Micromonosporales</taxon>
        <taxon>Micromonosporaceae</taxon>
        <taxon>Micromonospora</taxon>
    </lineage>
</organism>
<dbReference type="EMBL" id="JBHTMP010000123">
    <property type="protein sequence ID" value="MFD1326139.1"/>
    <property type="molecule type" value="Genomic_DNA"/>
</dbReference>
<sequence length="145" mass="15479">MTPEDAGHQPSVVASVRALGLLVTLTEGSEAEFARAYRLIPLMVGLGVNADDLDQRDIGIPGRPLVTVDRLTYELWAVAGARRSLWQACESFANVRRAAGDTDERRVAPDGVLAELLSRLGELTRGGAACLDLALPGQSPRGWEG</sequence>
<name>A0ABW3YNP0_9ACTN</name>